<dbReference type="Pfam" id="PF00651">
    <property type="entry name" value="BTB"/>
    <property type="match status" value="1"/>
</dbReference>
<dbReference type="Gene3D" id="3.30.710.10">
    <property type="entry name" value="Potassium Channel Kv1.1, Chain A"/>
    <property type="match status" value="1"/>
</dbReference>
<dbReference type="InterPro" id="IPR000210">
    <property type="entry name" value="BTB/POZ_dom"/>
</dbReference>
<sequence>MCSFETLNIVCEIMCKEPKGKFIPIIAYGGKFGSSTINYKRHNNQHFNMYKSENLSDFTIEVGDRVYKVHKFVLMAHSLVFRRRIMNKNSNESKDNGVIDCKIIGYQAVEMMVDYLYKGTIPSYMV</sequence>
<evidence type="ECO:0000313" key="2">
    <source>
        <dbReference type="Proteomes" id="UP000035680"/>
    </source>
</evidence>
<dbReference type="InterPro" id="IPR011333">
    <property type="entry name" value="SKP1/BTB/POZ_sf"/>
</dbReference>
<accession>A0A0K0G2X9</accession>
<reference evidence="2" key="1">
    <citation type="submission" date="2014-07" db="EMBL/GenBank/DDBJ databases">
        <authorList>
            <person name="Martin A.A"/>
            <person name="De Silva N."/>
        </authorList>
    </citation>
    <scope>NUCLEOTIDE SEQUENCE</scope>
</reference>
<evidence type="ECO:0000259" key="1">
    <source>
        <dbReference type="PROSITE" id="PS50097"/>
    </source>
</evidence>
<proteinExistence type="predicted"/>
<organism evidence="2 3">
    <name type="scientific">Strongyloides venezuelensis</name>
    <name type="common">Threadworm</name>
    <dbReference type="NCBI Taxonomy" id="75913"/>
    <lineage>
        <taxon>Eukaryota</taxon>
        <taxon>Metazoa</taxon>
        <taxon>Ecdysozoa</taxon>
        <taxon>Nematoda</taxon>
        <taxon>Chromadorea</taxon>
        <taxon>Rhabditida</taxon>
        <taxon>Tylenchina</taxon>
        <taxon>Panagrolaimomorpha</taxon>
        <taxon>Strongyloidoidea</taxon>
        <taxon>Strongyloididae</taxon>
        <taxon>Strongyloides</taxon>
    </lineage>
</organism>
<dbReference type="AlphaFoldDB" id="A0A0K0G2X9"/>
<protein>
    <submittedName>
        <fullName evidence="3">Speckle-type POZ protein (inferred by orthology to a human protein)</fullName>
    </submittedName>
</protein>
<dbReference type="CDD" id="cd18186">
    <property type="entry name" value="BTB_POZ_ZBTB_KLHL-like"/>
    <property type="match status" value="1"/>
</dbReference>
<evidence type="ECO:0000313" key="3">
    <source>
        <dbReference type="WBParaSite" id="SVE_1908000.1"/>
    </source>
</evidence>
<reference evidence="3" key="2">
    <citation type="submission" date="2015-08" db="UniProtKB">
        <authorList>
            <consortium name="WormBaseParasite"/>
        </authorList>
    </citation>
    <scope>IDENTIFICATION</scope>
</reference>
<name>A0A0K0G2X9_STRVS</name>
<dbReference type="SUPFAM" id="SSF54695">
    <property type="entry name" value="POZ domain"/>
    <property type="match status" value="1"/>
</dbReference>
<dbReference type="Proteomes" id="UP000035680">
    <property type="component" value="Unassembled WGS sequence"/>
</dbReference>
<keyword evidence="2" id="KW-1185">Reference proteome</keyword>
<dbReference type="WBParaSite" id="SVE_1908000.1">
    <property type="protein sequence ID" value="SVE_1908000.1"/>
    <property type="gene ID" value="SVE_1908000"/>
</dbReference>
<dbReference type="PROSITE" id="PS50097">
    <property type="entry name" value="BTB"/>
    <property type="match status" value="1"/>
</dbReference>
<feature type="domain" description="BTB" evidence="1">
    <location>
        <begin position="56"/>
        <end position="121"/>
    </location>
</feature>